<protein>
    <submittedName>
        <fullName evidence="1">Uncharacterized protein</fullName>
    </submittedName>
</protein>
<name>A0A7D5PDB9_9EURY</name>
<dbReference type="KEGG" id="hrr:HZS55_14750"/>
<proteinExistence type="predicted"/>
<dbReference type="EMBL" id="CP058910">
    <property type="protein sequence ID" value="QLH80019.1"/>
    <property type="molecule type" value="Genomic_DNA"/>
</dbReference>
<dbReference type="AlphaFoldDB" id="A0A7D5PDB9"/>
<organism evidence="1 2">
    <name type="scientific">Halosimplex rubrum</name>
    <dbReference type="NCBI Taxonomy" id="869889"/>
    <lineage>
        <taxon>Archaea</taxon>
        <taxon>Methanobacteriati</taxon>
        <taxon>Methanobacteriota</taxon>
        <taxon>Stenosarchaea group</taxon>
        <taxon>Halobacteria</taxon>
        <taxon>Halobacteriales</taxon>
        <taxon>Haloarculaceae</taxon>
        <taxon>Halosimplex</taxon>
    </lineage>
</organism>
<dbReference type="Proteomes" id="UP000509667">
    <property type="component" value="Chromosome"/>
</dbReference>
<evidence type="ECO:0000313" key="1">
    <source>
        <dbReference type="EMBL" id="QLH80019.1"/>
    </source>
</evidence>
<gene>
    <name evidence="1" type="ORF">HZS55_14750</name>
</gene>
<sequence length="121" mass="13407">MTESGTWAYRVHVTRKQIVETAYTALAIKVADSRPQFREVVFGSRIDTELAPAELPEAARELLSEAVAQETYTETAPISDAFDTVLEALGLGAVDTAANGKLLWYDEEFYRYGLYINPPSS</sequence>
<evidence type="ECO:0000313" key="2">
    <source>
        <dbReference type="Proteomes" id="UP000509667"/>
    </source>
</evidence>
<reference evidence="1 2" key="1">
    <citation type="submission" date="2020-07" db="EMBL/GenBank/DDBJ databases">
        <title>Halosimplex pelagicum sp. nov. and Halosimplex rubrum sp. nov., isolated from salted brown alga Laminaria, and emended description of the genus Halosimplex.</title>
        <authorList>
            <person name="Cui H."/>
        </authorList>
    </citation>
    <scope>NUCLEOTIDE SEQUENCE [LARGE SCALE GENOMIC DNA]</scope>
    <source>
        <strain evidence="1 2">R27</strain>
    </source>
</reference>
<accession>A0A7D5PDB9</accession>
<keyword evidence="2" id="KW-1185">Reference proteome</keyword>